<gene>
    <name evidence="3" type="ORF">GLAREA_08835</name>
</gene>
<reference evidence="3 4" key="1">
    <citation type="journal article" date="2013" name="BMC Genomics">
        <title>Genomics-driven discovery of the pneumocandin biosynthetic gene cluster in the fungus Glarea lozoyensis.</title>
        <authorList>
            <person name="Chen L."/>
            <person name="Yue Q."/>
            <person name="Zhang X."/>
            <person name="Xiang M."/>
            <person name="Wang C."/>
            <person name="Li S."/>
            <person name="Che Y."/>
            <person name="Ortiz-Lopez F.J."/>
            <person name="Bills G.F."/>
            <person name="Liu X."/>
            <person name="An Z."/>
        </authorList>
    </citation>
    <scope>NUCLEOTIDE SEQUENCE [LARGE SCALE GENOMIC DNA]</scope>
    <source>
        <strain evidence="4">ATCC 20868 / MF5171</strain>
    </source>
</reference>
<feature type="chain" id="PRO_5004508284" evidence="2">
    <location>
        <begin position="19"/>
        <end position="364"/>
    </location>
</feature>
<feature type="signal peptide" evidence="2">
    <location>
        <begin position="1"/>
        <end position="18"/>
    </location>
</feature>
<name>S3DE22_GLAL2</name>
<proteinExistence type="predicted"/>
<protein>
    <submittedName>
        <fullName evidence="3">Uncharacterized protein</fullName>
    </submittedName>
</protein>
<feature type="compositionally biased region" description="Polar residues" evidence="1">
    <location>
        <begin position="206"/>
        <end position="216"/>
    </location>
</feature>
<dbReference type="HOGENOM" id="CLU_760867_0_0_1"/>
<accession>S3DE22</accession>
<keyword evidence="4" id="KW-1185">Reference proteome</keyword>
<dbReference type="EMBL" id="KE145352">
    <property type="protein sequence ID" value="EPE36672.1"/>
    <property type="molecule type" value="Genomic_DNA"/>
</dbReference>
<dbReference type="KEGG" id="glz:GLAREA_08835"/>
<evidence type="ECO:0000256" key="1">
    <source>
        <dbReference type="SAM" id="MobiDB-lite"/>
    </source>
</evidence>
<evidence type="ECO:0000313" key="4">
    <source>
        <dbReference type="Proteomes" id="UP000016922"/>
    </source>
</evidence>
<feature type="region of interest" description="Disordered" evidence="1">
    <location>
        <begin position="147"/>
        <end position="180"/>
    </location>
</feature>
<evidence type="ECO:0000256" key="2">
    <source>
        <dbReference type="SAM" id="SignalP"/>
    </source>
</evidence>
<organism evidence="3 4">
    <name type="scientific">Glarea lozoyensis (strain ATCC 20868 / MF5171)</name>
    <dbReference type="NCBI Taxonomy" id="1116229"/>
    <lineage>
        <taxon>Eukaryota</taxon>
        <taxon>Fungi</taxon>
        <taxon>Dikarya</taxon>
        <taxon>Ascomycota</taxon>
        <taxon>Pezizomycotina</taxon>
        <taxon>Leotiomycetes</taxon>
        <taxon>Helotiales</taxon>
        <taxon>Helotiaceae</taxon>
        <taxon>Glarea</taxon>
    </lineage>
</organism>
<dbReference type="RefSeq" id="XP_008075987.1">
    <property type="nucleotide sequence ID" value="XM_008077796.1"/>
</dbReference>
<keyword evidence="2" id="KW-0732">Signal</keyword>
<evidence type="ECO:0000313" key="3">
    <source>
        <dbReference type="EMBL" id="EPE36672.1"/>
    </source>
</evidence>
<dbReference type="GeneID" id="19467883"/>
<feature type="region of interest" description="Disordered" evidence="1">
    <location>
        <begin position="206"/>
        <end position="231"/>
    </location>
</feature>
<sequence>MHFSQAALLLSSILSIDASPIPRGSIARDSGDFSGLSSFYAAAFEKRRTLGSLRSEKRVNNATTSAELQARSAHQGLVFVDRRDKNESKAAELETRKALHEFTLNRNDLGDILAPIPDKLKDGIKDALNNQKGKKKQSRGTFEKVAAESQYDAGNIQNTKRQDGDSTPEPNQESGGLTGAINDFGNKIKSLFGNFKTRDVLMNRGAANSTTRFNETQGDKPSPGSGSDEEIKQKRFVIIPIEGENPVVLEDPEEDQPIFDDLVFPSASDELTRREETLGAEFLLPQEPESEDEKPADDISIGETIASPGKPIRITAEKLNKRQLLPTICTIDDLVDGLLPTACNRIKCLEFDGLGNGATCFNAK</sequence>
<dbReference type="AlphaFoldDB" id="S3DE22"/>
<dbReference type="Proteomes" id="UP000016922">
    <property type="component" value="Unassembled WGS sequence"/>
</dbReference>